<protein>
    <submittedName>
        <fullName evidence="1">Uncharacterized protein</fullName>
    </submittedName>
</protein>
<reference evidence="1" key="1">
    <citation type="journal article" date="2021" name="Proc. Natl. Acad. Sci. U.S.A.">
        <title>A Catalog of Tens of Thousands of Viruses from Human Metagenomes Reveals Hidden Associations with Chronic Diseases.</title>
        <authorList>
            <person name="Tisza M.J."/>
            <person name="Buck C.B."/>
        </authorList>
    </citation>
    <scope>NUCLEOTIDE SEQUENCE</scope>
    <source>
        <strain evidence="1">CtiJm4</strain>
    </source>
</reference>
<organism evidence="1">
    <name type="scientific">Siphoviridae sp. ctiJm4</name>
    <dbReference type="NCBI Taxonomy" id="2827916"/>
    <lineage>
        <taxon>Viruses</taxon>
        <taxon>Duplodnaviria</taxon>
        <taxon>Heunggongvirae</taxon>
        <taxon>Uroviricota</taxon>
        <taxon>Caudoviricetes</taxon>
    </lineage>
</organism>
<accession>A0A8S5T0W3</accession>
<sequence>MINIDALSMRQRTYRRLLGKLTQEQIERLANLQKYVVKSITEAVYTGKWSVDLRCEEFDIAEIVLIELRMKGFIAHLNLCYRNYISKTDPYYELQIDWQLGD</sequence>
<dbReference type="EMBL" id="BK032724">
    <property type="protein sequence ID" value="DAF56965.1"/>
    <property type="molecule type" value="Genomic_DNA"/>
</dbReference>
<name>A0A8S5T0W3_9CAUD</name>
<evidence type="ECO:0000313" key="1">
    <source>
        <dbReference type="EMBL" id="DAF56965.1"/>
    </source>
</evidence>
<proteinExistence type="predicted"/>